<sequence>MRTLLFLVLATVCFSVSGQERSLLKGRILIPDAEISSINIINLTSKQGTTNKADGTFEIEVKTGDTLLFSSVQYEVLEMIITEEVLKMAFLTVHLEEKVDELSEVNISDIDLSGNLSTDLANIPTLTQADLGFPMSDTPRPTSIERKLKTASNVSTTSKYNPPGNINVSLDGIINRLNGKMRKLEMAAANEDLSQLVDAGVAAMPASFFTYLSIPEDHIRDFVYFCAEDAGFSTYLPEHMRLELTAFYQKKAPQYLKERMAK</sequence>
<evidence type="ECO:0008006" key="3">
    <source>
        <dbReference type="Google" id="ProtNLM"/>
    </source>
</evidence>
<protein>
    <recommendedName>
        <fullName evidence="3">CarboxypepD_reg-like domain-containing protein</fullName>
    </recommendedName>
</protein>
<dbReference type="InterPro" id="IPR008969">
    <property type="entry name" value="CarboxyPept-like_regulatory"/>
</dbReference>
<proteinExistence type="predicted"/>
<evidence type="ECO:0000313" key="1">
    <source>
        <dbReference type="EMBL" id="UZH55992.1"/>
    </source>
</evidence>
<name>A0ABY6NSV6_9FLAO</name>
<dbReference type="SUPFAM" id="SSF49464">
    <property type="entry name" value="Carboxypeptidase regulatory domain-like"/>
    <property type="match status" value="1"/>
</dbReference>
<keyword evidence="2" id="KW-1185">Reference proteome</keyword>
<accession>A0ABY6NSV6</accession>
<gene>
    <name evidence="1" type="ORF">JRG66_03720</name>
</gene>
<evidence type="ECO:0000313" key="2">
    <source>
        <dbReference type="Proteomes" id="UP001163981"/>
    </source>
</evidence>
<dbReference type="Proteomes" id="UP001163981">
    <property type="component" value="Chromosome"/>
</dbReference>
<organism evidence="1 2">
    <name type="scientific">Salinimicrobium tongyeongense</name>
    <dbReference type="NCBI Taxonomy" id="2809707"/>
    <lineage>
        <taxon>Bacteria</taxon>
        <taxon>Pseudomonadati</taxon>
        <taxon>Bacteroidota</taxon>
        <taxon>Flavobacteriia</taxon>
        <taxon>Flavobacteriales</taxon>
        <taxon>Flavobacteriaceae</taxon>
        <taxon>Salinimicrobium</taxon>
    </lineage>
</organism>
<dbReference type="EMBL" id="CP069620">
    <property type="protein sequence ID" value="UZH55992.1"/>
    <property type="molecule type" value="Genomic_DNA"/>
</dbReference>
<dbReference type="RefSeq" id="WP_265164404.1">
    <property type="nucleotide sequence ID" value="NZ_CP069620.1"/>
</dbReference>
<reference evidence="1" key="1">
    <citation type="submission" date="2021-02" db="EMBL/GenBank/DDBJ databases">
        <title>Salinimicrobium sp. nov. isolated from seawater in Tongyeong, Republic of Korea.</title>
        <authorList>
            <person name="Lee S.-J."/>
        </authorList>
    </citation>
    <scope>NUCLEOTIDE SEQUENCE</scope>
    <source>
        <strain evidence="1">HN-2-9-2</strain>
    </source>
</reference>